<proteinExistence type="predicted"/>
<evidence type="ECO:0000313" key="1">
    <source>
        <dbReference type="EMBL" id="RKQ68968.1"/>
    </source>
</evidence>
<gene>
    <name evidence="1" type="ORF">DES40_1744</name>
</gene>
<evidence type="ECO:0000313" key="2">
    <source>
        <dbReference type="Proteomes" id="UP000282211"/>
    </source>
</evidence>
<accession>A0A420WDB5</accession>
<keyword evidence="2" id="KW-1185">Reference proteome</keyword>
<dbReference type="Proteomes" id="UP000282211">
    <property type="component" value="Unassembled WGS sequence"/>
</dbReference>
<sequence>MNGPLPKSVHNRHRRALIKAHYTIADGYRLLAELEGLSLAIHICPVCHGPDISTSQHYFLCGVKTPPQPLKGQPPALCGAQGDVVQLVALARNISLEDAMDILESKMKGEPLCQHI</sequence>
<organism evidence="1 2">
    <name type="scientific">Litorimonas taeanensis</name>
    <dbReference type="NCBI Taxonomy" id="568099"/>
    <lineage>
        <taxon>Bacteria</taxon>
        <taxon>Pseudomonadati</taxon>
        <taxon>Pseudomonadota</taxon>
        <taxon>Alphaproteobacteria</taxon>
        <taxon>Maricaulales</taxon>
        <taxon>Robiginitomaculaceae</taxon>
    </lineage>
</organism>
<protein>
    <submittedName>
        <fullName evidence="1">Uncharacterized protein</fullName>
    </submittedName>
</protein>
<dbReference type="EMBL" id="RBII01000002">
    <property type="protein sequence ID" value="RKQ68968.1"/>
    <property type="molecule type" value="Genomic_DNA"/>
</dbReference>
<dbReference type="AlphaFoldDB" id="A0A420WDB5"/>
<reference evidence="1 2" key="1">
    <citation type="submission" date="2018-10" db="EMBL/GenBank/DDBJ databases">
        <title>Genomic Encyclopedia of Type Strains, Phase IV (KMG-IV): sequencing the most valuable type-strain genomes for metagenomic binning, comparative biology and taxonomic classification.</title>
        <authorList>
            <person name="Goeker M."/>
        </authorList>
    </citation>
    <scope>NUCLEOTIDE SEQUENCE [LARGE SCALE GENOMIC DNA]</scope>
    <source>
        <strain evidence="1 2">DSM 22008</strain>
    </source>
</reference>
<dbReference type="InParanoid" id="A0A420WDB5"/>
<dbReference type="RefSeq" id="WP_121100832.1">
    <property type="nucleotide sequence ID" value="NZ_RBII01000002.1"/>
</dbReference>
<comment type="caution">
    <text evidence="1">The sequence shown here is derived from an EMBL/GenBank/DDBJ whole genome shotgun (WGS) entry which is preliminary data.</text>
</comment>
<name>A0A420WDB5_9PROT</name>